<keyword evidence="1" id="KW-0812">Transmembrane</keyword>
<evidence type="ECO:0000313" key="2">
    <source>
        <dbReference type="EMBL" id="OEY68721.1"/>
    </source>
</evidence>
<organism evidence="2 3">
    <name type="scientific">Rheinheimera salexigens</name>
    <dbReference type="NCBI Taxonomy" id="1628148"/>
    <lineage>
        <taxon>Bacteria</taxon>
        <taxon>Pseudomonadati</taxon>
        <taxon>Pseudomonadota</taxon>
        <taxon>Gammaproteobacteria</taxon>
        <taxon>Chromatiales</taxon>
        <taxon>Chromatiaceae</taxon>
        <taxon>Rheinheimera</taxon>
    </lineage>
</organism>
<accession>A0A1E7Q3M0</accession>
<dbReference type="EMBL" id="MKEK01000001">
    <property type="protein sequence ID" value="OEY68721.1"/>
    <property type="molecule type" value="Genomic_DNA"/>
</dbReference>
<dbReference type="AlphaFoldDB" id="A0A1E7Q3M0"/>
<keyword evidence="3" id="KW-1185">Reference proteome</keyword>
<proteinExistence type="predicted"/>
<dbReference type="OrthoDB" id="5587008at2"/>
<comment type="caution">
    <text evidence="2">The sequence shown here is derived from an EMBL/GenBank/DDBJ whole genome shotgun (WGS) entry which is preliminary data.</text>
</comment>
<sequence>MIKLSRRNWNNVLIFVVLILMFFLYGIPQRLLQSDPVSYGLIPEQSQLLMVSFGQQRLTQAGTQWRLHPQSSANVNSPIIDANQLALAWQHTLLLEVETTSLQTKVPVAQASVQVVGQFEPMIWLLYPSEQGYLLQQAGQTKLFALSTEQAAQLFLLP</sequence>
<evidence type="ECO:0000313" key="3">
    <source>
        <dbReference type="Proteomes" id="UP000242258"/>
    </source>
</evidence>
<keyword evidence="1" id="KW-0472">Membrane</keyword>
<dbReference type="Proteomes" id="UP000242258">
    <property type="component" value="Unassembled WGS sequence"/>
</dbReference>
<dbReference type="STRING" id="1628148.BI198_03405"/>
<feature type="transmembrane region" description="Helical" evidence="1">
    <location>
        <begin position="12"/>
        <end position="28"/>
    </location>
</feature>
<keyword evidence="1" id="KW-1133">Transmembrane helix</keyword>
<gene>
    <name evidence="2" type="ORF">BI198_03405</name>
</gene>
<evidence type="ECO:0000256" key="1">
    <source>
        <dbReference type="SAM" id="Phobius"/>
    </source>
</evidence>
<evidence type="ECO:0008006" key="4">
    <source>
        <dbReference type="Google" id="ProtNLM"/>
    </source>
</evidence>
<protein>
    <recommendedName>
        <fullName evidence="4">DUF4340 domain-containing protein</fullName>
    </recommendedName>
</protein>
<dbReference type="RefSeq" id="WP_070048287.1">
    <property type="nucleotide sequence ID" value="NZ_CBCSDO010000001.1"/>
</dbReference>
<name>A0A1E7Q3M0_9GAMM</name>
<reference evidence="3" key="1">
    <citation type="submission" date="2016-09" db="EMBL/GenBank/DDBJ databases">
        <authorList>
            <person name="Wan X."/>
            <person name="Hou S."/>
        </authorList>
    </citation>
    <scope>NUCLEOTIDE SEQUENCE [LARGE SCALE GENOMIC DNA]</scope>
    <source>
        <strain evidence="3">KH87</strain>
    </source>
</reference>